<dbReference type="EMBL" id="BTSY01000004">
    <property type="protein sequence ID" value="GMT21569.1"/>
    <property type="molecule type" value="Genomic_DNA"/>
</dbReference>
<protein>
    <recommendedName>
        <fullName evidence="1">SCP domain-containing protein</fullName>
    </recommendedName>
</protein>
<dbReference type="Pfam" id="PF00188">
    <property type="entry name" value="CAP"/>
    <property type="match status" value="1"/>
</dbReference>
<comment type="caution">
    <text evidence="2">The sequence shown here is derived from an EMBL/GenBank/DDBJ whole genome shotgun (WGS) entry which is preliminary data.</text>
</comment>
<dbReference type="InterPro" id="IPR035940">
    <property type="entry name" value="CAP_sf"/>
</dbReference>
<evidence type="ECO:0000313" key="3">
    <source>
        <dbReference type="Proteomes" id="UP001432322"/>
    </source>
</evidence>
<reference evidence="2" key="1">
    <citation type="submission" date="2023-10" db="EMBL/GenBank/DDBJ databases">
        <title>Genome assembly of Pristionchus species.</title>
        <authorList>
            <person name="Yoshida K."/>
            <person name="Sommer R.J."/>
        </authorList>
    </citation>
    <scope>NUCLEOTIDE SEQUENCE</scope>
    <source>
        <strain evidence="2">RS5133</strain>
    </source>
</reference>
<feature type="non-terminal residue" evidence="2">
    <location>
        <position position="63"/>
    </location>
</feature>
<feature type="domain" description="SCP" evidence="1">
    <location>
        <begin position="23"/>
        <end position="58"/>
    </location>
</feature>
<organism evidence="2 3">
    <name type="scientific">Pristionchus fissidentatus</name>
    <dbReference type="NCBI Taxonomy" id="1538716"/>
    <lineage>
        <taxon>Eukaryota</taxon>
        <taxon>Metazoa</taxon>
        <taxon>Ecdysozoa</taxon>
        <taxon>Nematoda</taxon>
        <taxon>Chromadorea</taxon>
        <taxon>Rhabditida</taxon>
        <taxon>Rhabditina</taxon>
        <taxon>Diplogasteromorpha</taxon>
        <taxon>Diplogasteroidea</taxon>
        <taxon>Neodiplogasteridae</taxon>
        <taxon>Pristionchus</taxon>
    </lineage>
</organism>
<feature type="non-terminal residue" evidence="2">
    <location>
        <position position="1"/>
    </location>
</feature>
<dbReference type="Gene3D" id="3.40.33.10">
    <property type="entry name" value="CAP"/>
    <property type="match status" value="1"/>
</dbReference>
<accession>A0AAV5VT59</accession>
<dbReference type="Proteomes" id="UP001432322">
    <property type="component" value="Unassembled WGS sequence"/>
</dbReference>
<gene>
    <name evidence="2" type="ORF">PFISCL1PPCAC_12866</name>
</gene>
<dbReference type="AlphaFoldDB" id="A0AAV5VT59"/>
<sequence>EATNSCDDKQFDATLNQYRQQILSDHNKYRTIHGCASLQLTDRLNRSAQEYAEELASGDSEKL</sequence>
<evidence type="ECO:0000259" key="1">
    <source>
        <dbReference type="Pfam" id="PF00188"/>
    </source>
</evidence>
<name>A0AAV5VT59_9BILA</name>
<dbReference type="SUPFAM" id="SSF55797">
    <property type="entry name" value="PR-1-like"/>
    <property type="match status" value="1"/>
</dbReference>
<proteinExistence type="predicted"/>
<keyword evidence="3" id="KW-1185">Reference proteome</keyword>
<dbReference type="InterPro" id="IPR014044">
    <property type="entry name" value="CAP_dom"/>
</dbReference>
<evidence type="ECO:0000313" key="2">
    <source>
        <dbReference type="EMBL" id="GMT21569.1"/>
    </source>
</evidence>